<keyword evidence="2 4" id="KW-0560">Oxidoreductase</keyword>
<dbReference type="Gene3D" id="3.40.605.10">
    <property type="entry name" value="Aldehyde Dehydrogenase, Chain A, domain 1"/>
    <property type="match status" value="1"/>
</dbReference>
<feature type="domain" description="Aldehyde dehydrogenase" evidence="5">
    <location>
        <begin position="23"/>
        <end position="482"/>
    </location>
</feature>
<organism evidence="6 7">
    <name type="scientific">Microbacterium hydrocarbonoxydans</name>
    <dbReference type="NCBI Taxonomy" id="273678"/>
    <lineage>
        <taxon>Bacteria</taxon>
        <taxon>Bacillati</taxon>
        <taxon>Actinomycetota</taxon>
        <taxon>Actinomycetes</taxon>
        <taxon>Micrococcales</taxon>
        <taxon>Microbacteriaceae</taxon>
        <taxon>Microbacterium</taxon>
    </lineage>
</organism>
<dbReference type="InterPro" id="IPR050740">
    <property type="entry name" value="Aldehyde_DH_Superfamily"/>
</dbReference>
<dbReference type="PATRIC" id="fig|273678.4.peg.480"/>
<dbReference type="FunFam" id="3.40.605.10:FF:000007">
    <property type="entry name" value="NAD/NADP-dependent betaine aldehyde dehydrogenase"/>
    <property type="match status" value="1"/>
</dbReference>
<sequence>MSTQTEQALLDSIPTGLFIGGEWVDGETGATFDVHDPATGDVIRTIADATPADGIRALDAAVAAQESWAATAPRTRSDILRRAFDLVQEHKEDLALLMTLEMGKPLAEARGEVVYGGEFLRWFSEEAVRIAGRYGLNPEGTGNMVVSQRPVGPSFFVTPWNFPFAMATRKIAPALAAGCTVVIKPPALTPLTTMFFTTLLEKAGLPKGVVNVVQTSRSSALSAPIIADPRLRKLSFTGSTEVGRKLIAQAAEGVLRVSMELGGNAPFVVFEDADLDKAVEGALAAKFRNIGQACTAANRFIVHKDVAAEFGRRVTERVNAMKIGRGTEEGVAIGPLIDQDAVAKAAELVGDAVDKGARLLAGGKALEGTGTFYEPTVLTDVVPGSAILREEIFGPVLAIATFESEDEAVRLANDTEYGLVSYVFTENLQRGQRMIDKLETGMMGLNVGVVSNAAAPFGGVKQSGVGREGGFEGIHEYLSTKYTLIPVA</sequence>
<dbReference type="AlphaFoldDB" id="A0A0M2HWN9"/>
<keyword evidence="7" id="KW-1185">Reference proteome</keyword>
<evidence type="ECO:0000313" key="6">
    <source>
        <dbReference type="EMBL" id="KJL48859.1"/>
    </source>
</evidence>
<evidence type="ECO:0000313" key="7">
    <source>
        <dbReference type="Proteomes" id="UP000033900"/>
    </source>
</evidence>
<feature type="active site" evidence="3">
    <location>
        <position position="260"/>
    </location>
</feature>
<dbReference type="GO" id="GO:0004777">
    <property type="term" value="F:succinate-semialdehyde dehydrogenase (NAD+) activity"/>
    <property type="evidence" value="ECO:0007669"/>
    <property type="project" value="TreeGrafter"/>
</dbReference>
<evidence type="ECO:0000256" key="1">
    <source>
        <dbReference type="ARBA" id="ARBA00009986"/>
    </source>
</evidence>
<dbReference type="FunFam" id="3.40.309.10:FF:000004">
    <property type="entry name" value="Succinate-semialdehyde dehydrogenase I"/>
    <property type="match status" value="1"/>
</dbReference>
<dbReference type="PANTHER" id="PTHR43353">
    <property type="entry name" value="SUCCINATE-SEMIALDEHYDE DEHYDROGENASE, MITOCHONDRIAL"/>
    <property type="match status" value="1"/>
</dbReference>
<evidence type="ECO:0000256" key="2">
    <source>
        <dbReference type="ARBA" id="ARBA00023002"/>
    </source>
</evidence>
<dbReference type="PROSITE" id="PS00687">
    <property type="entry name" value="ALDEHYDE_DEHYDR_GLU"/>
    <property type="match status" value="1"/>
</dbReference>
<accession>A0A0M2HWN9</accession>
<dbReference type="GO" id="GO:0036243">
    <property type="term" value="F:succinate-semialdehyde dehydrogenase (NADP+) activity"/>
    <property type="evidence" value="ECO:0007669"/>
    <property type="project" value="UniProtKB-EC"/>
</dbReference>
<reference evidence="6 7" key="1">
    <citation type="submission" date="2015-02" db="EMBL/GenBank/DDBJ databases">
        <title>Draft genome sequences of ten Microbacterium spp. with emphasis on heavy metal contaminated environments.</title>
        <authorList>
            <person name="Corretto E."/>
        </authorList>
    </citation>
    <scope>NUCLEOTIDE SEQUENCE [LARGE SCALE GENOMIC DNA]</scope>
    <source>
        <strain evidence="6 7">SA35</strain>
    </source>
</reference>
<dbReference type="EMBL" id="JYJB01000005">
    <property type="protein sequence ID" value="KJL48859.1"/>
    <property type="molecule type" value="Genomic_DNA"/>
</dbReference>
<dbReference type="OrthoDB" id="6882680at2"/>
<dbReference type="InterPro" id="IPR016161">
    <property type="entry name" value="Ald_DH/histidinol_DH"/>
</dbReference>
<gene>
    <name evidence="6" type="primary">gabD</name>
    <name evidence="6" type="ORF">RS84_00488</name>
</gene>
<evidence type="ECO:0000259" key="5">
    <source>
        <dbReference type="Pfam" id="PF00171"/>
    </source>
</evidence>
<dbReference type="RefSeq" id="WP_045256177.1">
    <property type="nucleotide sequence ID" value="NZ_CP158847.1"/>
</dbReference>
<dbReference type="GO" id="GO:0009450">
    <property type="term" value="P:gamma-aminobutyric acid catabolic process"/>
    <property type="evidence" value="ECO:0007669"/>
    <property type="project" value="TreeGrafter"/>
</dbReference>
<comment type="caution">
    <text evidence="6">The sequence shown here is derived from an EMBL/GenBank/DDBJ whole genome shotgun (WGS) entry which is preliminary data.</text>
</comment>
<comment type="similarity">
    <text evidence="1 4">Belongs to the aldehyde dehydrogenase family.</text>
</comment>
<dbReference type="Proteomes" id="UP000033900">
    <property type="component" value="Unassembled WGS sequence"/>
</dbReference>
<dbReference type="InterPro" id="IPR016162">
    <property type="entry name" value="Ald_DH_N"/>
</dbReference>
<evidence type="ECO:0000256" key="4">
    <source>
        <dbReference type="RuleBase" id="RU003345"/>
    </source>
</evidence>
<dbReference type="InterPro" id="IPR029510">
    <property type="entry name" value="Ald_DH_CS_GLU"/>
</dbReference>
<dbReference type="EC" id="1.2.1.79" evidence="6"/>
<dbReference type="Pfam" id="PF00171">
    <property type="entry name" value="Aldedh"/>
    <property type="match status" value="1"/>
</dbReference>
<dbReference type="FunFam" id="3.40.605.10:FF:000026">
    <property type="entry name" value="Aldehyde dehydrogenase, putative"/>
    <property type="match status" value="1"/>
</dbReference>
<dbReference type="SUPFAM" id="SSF53720">
    <property type="entry name" value="ALDH-like"/>
    <property type="match status" value="1"/>
</dbReference>
<dbReference type="InterPro" id="IPR015590">
    <property type="entry name" value="Aldehyde_DH_dom"/>
</dbReference>
<dbReference type="InterPro" id="IPR016163">
    <property type="entry name" value="Ald_DH_C"/>
</dbReference>
<dbReference type="CDD" id="cd07103">
    <property type="entry name" value="ALDH_F5_SSADH_GabD"/>
    <property type="match status" value="1"/>
</dbReference>
<dbReference type="Gene3D" id="3.40.309.10">
    <property type="entry name" value="Aldehyde Dehydrogenase, Chain A, domain 2"/>
    <property type="match status" value="1"/>
</dbReference>
<protein>
    <submittedName>
        <fullName evidence="6">Succinate-semialdehyde dehydrogenase [NADP(+)] GabD</fullName>
        <ecNumber evidence="6">1.2.1.79</ecNumber>
    </submittedName>
</protein>
<dbReference type="PANTHER" id="PTHR43353:SF5">
    <property type="entry name" value="SUCCINATE-SEMIALDEHYDE DEHYDROGENASE, MITOCHONDRIAL"/>
    <property type="match status" value="1"/>
</dbReference>
<dbReference type="STRING" id="273678.RS84_00488"/>
<proteinExistence type="inferred from homology"/>
<evidence type="ECO:0000256" key="3">
    <source>
        <dbReference type="PROSITE-ProRule" id="PRU10007"/>
    </source>
</evidence>
<name>A0A0M2HWN9_9MICO</name>